<dbReference type="Gene3D" id="3.40.630.30">
    <property type="match status" value="1"/>
</dbReference>
<name>A0A9D2CBA3_9BACT</name>
<comment type="caution">
    <text evidence="4">The sequence shown here is derived from an EMBL/GenBank/DDBJ whole genome shotgun (WGS) entry which is preliminary data.</text>
</comment>
<dbReference type="EMBL" id="DXDA01000056">
    <property type="protein sequence ID" value="HIY69121.1"/>
    <property type="molecule type" value="Genomic_DNA"/>
</dbReference>
<keyword evidence="2" id="KW-0012">Acyltransferase</keyword>
<accession>A0A9D2CBA3</accession>
<reference evidence="4" key="2">
    <citation type="submission" date="2021-04" db="EMBL/GenBank/DDBJ databases">
        <authorList>
            <person name="Gilroy R."/>
        </authorList>
    </citation>
    <scope>NUCLEOTIDE SEQUENCE</scope>
    <source>
        <strain evidence="4">5134</strain>
    </source>
</reference>
<dbReference type="InterPro" id="IPR000182">
    <property type="entry name" value="GNAT_dom"/>
</dbReference>
<sequence>MTEAHQTIGPITLRRAGESDIPLIRQVADVAFPATYREILTPAQLDYMMAWMYSEESLREQFREGHCFYLAFEGDDPVGYVSVERQGERLFHLQKIYVLPEAQGRGVGRRLFEQAVEHVRMNCPGPCRMELNVNRHNRALHFYERMGMRCLREGDFPIGEGFYMNDYIMGLDFA</sequence>
<dbReference type="PROSITE" id="PS51186">
    <property type="entry name" value="GNAT"/>
    <property type="match status" value="1"/>
</dbReference>
<dbReference type="Pfam" id="PF13673">
    <property type="entry name" value="Acetyltransf_10"/>
    <property type="match status" value="1"/>
</dbReference>
<gene>
    <name evidence="4" type="ORF">H9828_06870</name>
</gene>
<dbReference type="Proteomes" id="UP000886844">
    <property type="component" value="Unassembled WGS sequence"/>
</dbReference>
<dbReference type="PANTHER" id="PTHR43877:SF2">
    <property type="entry name" value="AMINOALKYLPHOSPHONATE N-ACETYLTRANSFERASE-RELATED"/>
    <property type="match status" value="1"/>
</dbReference>
<dbReference type="AlphaFoldDB" id="A0A9D2CBA3"/>
<dbReference type="CDD" id="cd04301">
    <property type="entry name" value="NAT_SF"/>
    <property type="match status" value="1"/>
</dbReference>
<feature type="domain" description="N-acetyltransferase" evidence="3">
    <location>
        <begin position="11"/>
        <end position="174"/>
    </location>
</feature>
<evidence type="ECO:0000256" key="1">
    <source>
        <dbReference type="ARBA" id="ARBA00022679"/>
    </source>
</evidence>
<dbReference type="PANTHER" id="PTHR43877">
    <property type="entry name" value="AMINOALKYLPHOSPHONATE N-ACETYLTRANSFERASE-RELATED-RELATED"/>
    <property type="match status" value="1"/>
</dbReference>
<evidence type="ECO:0000259" key="3">
    <source>
        <dbReference type="PROSITE" id="PS51186"/>
    </source>
</evidence>
<evidence type="ECO:0000313" key="4">
    <source>
        <dbReference type="EMBL" id="HIY69121.1"/>
    </source>
</evidence>
<dbReference type="SUPFAM" id="SSF55729">
    <property type="entry name" value="Acyl-CoA N-acyltransferases (Nat)"/>
    <property type="match status" value="1"/>
</dbReference>
<dbReference type="InterPro" id="IPR016181">
    <property type="entry name" value="Acyl_CoA_acyltransferase"/>
</dbReference>
<organism evidence="4 5">
    <name type="scientific">Candidatus Alistipes intestinigallinarum</name>
    <dbReference type="NCBI Taxonomy" id="2838440"/>
    <lineage>
        <taxon>Bacteria</taxon>
        <taxon>Pseudomonadati</taxon>
        <taxon>Bacteroidota</taxon>
        <taxon>Bacteroidia</taxon>
        <taxon>Bacteroidales</taxon>
        <taxon>Rikenellaceae</taxon>
        <taxon>Alistipes</taxon>
    </lineage>
</organism>
<evidence type="ECO:0000313" key="5">
    <source>
        <dbReference type="Proteomes" id="UP000886844"/>
    </source>
</evidence>
<proteinExistence type="predicted"/>
<dbReference type="InterPro" id="IPR050832">
    <property type="entry name" value="Bact_Acetyltransf"/>
</dbReference>
<reference evidence="4" key="1">
    <citation type="journal article" date="2021" name="PeerJ">
        <title>Extensive microbial diversity within the chicken gut microbiome revealed by metagenomics and culture.</title>
        <authorList>
            <person name="Gilroy R."/>
            <person name="Ravi A."/>
            <person name="Getino M."/>
            <person name="Pursley I."/>
            <person name="Horton D.L."/>
            <person name="Alikhan N.F."/>
            <person name="Baker D."/>
            <person name="Gharbi K."/>
            <person name="Hall N."/>
            <person name="Watson M."/>
            <person name="Adriaenssens E.M."/>
            <person name="Foster-Nyarko E."/>
            <person name="Jarju S."/>
            <person name="Secka A."/>
            <person name="Antonio M."/>
            <person name="Oren A."/>
            <person name="Chaudhuri R.R."/>
            <person name="La Ragione R."/>
            <person name="Hildebrand F."/>
            <person name="Pallen M.J."/>
        </authorList>
    </citation>
    <scope>NUCLEOTIDE SEQUENCE</scope>
    <source>
        <strain evidence="4">5134</strain>
    </source>
</reference>
<protein>
    <submittedName>
        <fullName evidence="4">GNAT family N-acetyltransferase</fullName>
    </submittedName>
</protein>
<dbReference type="GO" id="GO:0016747">
    <property type="term" value="F:acyltransferase activity, transferring groups other than amino-acyl groups"/>
    <property type="evidence" value="ECO:0007669"/>
    <property type="project" value="InterPro"/>
</dbReference>
<keyword evidence="1" id="KW-0808">Transferase</keyword>
<evidence type="ECO:0000256" key="2">
    <source>
        <dbReference type="ARBA" id="ARBA00023315"/>
    </source>
</evidence>